<evidence type="ECO:0000256" key="2">
    <source>
        <dbReference type="ARBA" id="ARBA00022552"/>
    </source>
</evidence>
<keyword evidence="1 7" id="KW-0963">Cytoplasm</keyword>
<gene>
    <name evidence="7 10" type="primary">ksgA</name>
    <name evidence="7" type="synonym">rsmA</name>
    <name evidence="10" type="ORF">GCM10017774_69800</name>
</gene>
<sequence>MAWLRLAAVLRPGWGSAPATGEAGWRVGIPPAVPNGGKAAAARGRAWLPKPDPRGTNHPSRHRACENAWVSLLGPAEVRRLAAELDIRPTKKLGQNFVHDPNTVRKIVTAAELAPDDIVLEVGPGLGSLTLALLPNASQVVAVEIDPPLANRLPQTVTEMDPDNANKLHVVLKDAMKVTQQDLPAQPTAIVANLPYNIAVPVVLHLMAELPTLHKGLVMVQAEVADRMAAKPGNKIYGVPSVKLAWYAEAKKAGSIGKNVFWPAPNVDSGLVWFQRHENPLSTVDRKRLFQIVDAAFAQRRKTLRAALKGWAGGTDEVDELLRKAGVDPQARGEQLSVIDFIRIAEV</sequence>
<dbReference type="Gene3D" id="1.10.8.100">
    <property type="entry name" value="Ribosomal RNA adenine dimethylase-like, domain 2"/>
    <property type="match status" value="1"/>
</dbReference>
<dbReference type="EMBL" id="BNAR01000014">
    <property type="protein sequence ID" value="GHH54612.1"/>
    <property type="molecule type" value="Genomic_DNA"/>
</dbReference>
<protein>
    <recommendedName>
        <fullName evidence="7">Ribosomal RNA small subunit methyltransferase A</fullName>
        <ecNumber evidence="7">2.1.1.182</ecNumber>
    </recommendedName>
    <alternativeName>
        <fullName evidence="7">16S rRNA (adenine(1518)-N(6)/adenine(1519)-N(6))-dimethyltransferase</fullName>
    </alternativeName>
    <alternativeName>
        <fullName evidence="7">16S rRNA dimethyladenosine transferase</fullName>
    </alternativeName>
    <alternativeName>
        <fullName evidence="7">16S rRNA dimethylase</fullName>
    </alternativeName>
    <alternativeName>
        <fullName evidence="7">S-adenosylmethionine-6-N', N'-adenosyl(rRNA) dimethyltransferase</fullName>
    </alternativeName>
</protein>
<feature type="binding site" evidence="7 8">
    <location>
        <position position="98"/>
    </location>
    <ligand>
        <name>S-adenosyl-L-methionine</name>
        <dbReference type="ChEBI" id="CHEBI:59789"/>
    </ligand>
</feature>
<evidence type="ECO:0000256" key="5">
    <source>
        <dbReference type="ARBA" id="ARBA00022691"/>
    </source>
</evidence>
<dbReference type="PROSITE" id="PS51689">
    <property type="entry name" value="SAM_RNA_A_N6_MT"/>
    <property type="match status" value="1"/>
</dbReference>
<comment type="function">
    <text evidence="7">Specifically dimethylates two adjacent adenosines (A1518 and A1519) in the loop of a conserved hairpin near the 3'-end of 16S rRNA in the 30S particle. May play a critical role in biogenesis of 30S subunits.</text>
</comment>
<dbReference type="PANTHER" id="PTHR11727">
    <property type="entry name" value="DIMETHYLADENOSINE TRANSFERASE"/>
    <property type="match status" value="1"/>
</dbReference>
<evidence type="ECO:0000313" key="10">
    <source>
        <dbReference type="EMBL" id="GHH54612.1"/>
    </source>
</evidence>
<feature type="binding site" evidence="7 8">
    <location>
        <position position="193"/>
    </location>
    <ligand>
        <name>S-adenosyl-L-methionine</name>
        <dbReference type="ChEBI" id="CHEBI:59789"/>
    </ligand>
</feature>
<evidence type="ECO:0000256" key="3">
    <source>
        <dbReference type="ARBA" id="ARBA00022603"/>
    </source>
</evidence>
<evidence type="ECO:0000256" key="6">
    <source>
        <dbReference type="ARBA" id="ARBA00022884"/>
    </source>
</evidence>
<dbReference type="InterPro" id="IPR029063">
    <property type="entry name" value="SAM-dependent_MTases_sf"/>
</dbReference>
<organism evidence="10 11">
    <name type="scientific">Lentzea cavernae</name>
    <dbReference type="NCBI Taxonomy" id="2020703"/>
    <lineage>
        <taxon>Bacteria</taxon>
        <taxon>Bacillati</taxon>
        <taxon>Actinomycetota</taxon>
        <taxon>Actinomycetes</taxon>
        <taxon>Pseudonocardiales</taxon>
        <taxon>Pseudonocardiaceae</taxon>
        <taxon>Lentzea</taxon>
    </lineage>
</organism>
<dbReference type="HAMAP" id="MF_00607">
    <property type="entry name" value="16SrRNA_methyltr_A"/>
    <property type="match status" value="1"/>
</dbReference>
<evidence type="ECO:0000256" key="8">
    <source>
        <dbReference type="PROSITE-ProRule" id="PRU01026"/>
    </source>
</evidence>
<evidence type="ECO:0000256" key="7">
    <source>
        <dbReference type="HAMAP-Rule" id="MF_00607"/>
    </source>
</evidence>
<dbReference type="InterPro" id="IPR020596">
    <property type="entry name" value="rRNA_Ade_Mease_Trfase_CS"/>
</dbReference>
<comment type="catalytic activity">
    <reaction evidence="7">
        <text>adenosine(1518)/adenosine(1519) in 16S rRNA + 4 S-adenosyl-L-methionine = N(6)-dimethyladenosine(1518)/N(6)-dimethyladenosine(1519) in 16S rRNA + 4 S-adenosyl-L-homocysteine + 4 H(+)</text>
        <dbReference type="Rhea" id="RHEA:19609"/>
        <dbReference type="Rhea" id="RHEA-COMP:10232"/>
        <dbReference type="Rhea" id="RHEA-COMP:10233"/>
        <dbReference type="ChEBI" id="CHEBI:15378"/>
        <dbReference type="ChEBI" id="CHEBI:57856"/>
        <dbReference type="ChEBI" id="CHEBI:59789"/>
        <dbReference type="ChEBI" id="CHEBI:74411"/>
        <dbReference type="ChEBI" id="CHEBI:74493"/>
        <dbReference type="EC" id="2.1.1.182"/>
    </reaction>
</comment>
<dbReference type="SUPFAM" id="SSF53335">
    <property type="entry name" value="S-adenosyl-L-methionine-dependent methyltransferases"/>
    <property type="match status" value="1"/>
</dbReference>
<keyword evidence="6 7" id="KW-0694">RNA-binding</keyword>
<reference evidence="11" key="1">
    <citation type="journal article" date="2019" name="Int. J. Syst. Evol. Microbiol.">
        <title>The Global Catalogue of Microorganisms (GCM) 10K type strain sequencing project: providing services to taxonomists for standard genome sequencing and annotation.</title>
        <authorList>
            <consortium name="The Broad Institute Genomics Platform"/>
            <consortium name="The Broad Institute Genome Sequencing Center for Infectious Disease"/>
            <person name="Wu L."/>
            <person name="Ma J."/>
        </authorList>
    </citation>
    <scope>NUCLEOTIDE SEQUENCE [LARGE SCALE GENOMIC DNA]</scope>
    <source>
        <strain evidence="11">CGMCC 4.7367</strain>
    </source>
</reference>
<proteinExistence type="inferred from homology"/>
<comment type="caution">
    <text evidence="10">The sequence shown here is derived from an EMBL/GenBank/DDBJ whole genome shotgun (WGS) entry which is preliminary data.</text>
</comment>
<comment type="similarity">
    <text evidence="7">Belongs to the class I-like SAM-binding methyltransferase superfamily. rRNA adenine N(6)-methyltransferase family. RsmA subfamily.</text>
</comment>
<comment type="subcellular location">
    <subcellularLocation>
        <location evidence="7">Cytoplasm</location>
    </subcellularLocation>
</comment>
<dbReference type="Gene3D" id="3.40.50.150">
    <property type="entry name" value="Vaccinia Virus protein VP39"/>
    <property type="match status" value="1"/>
</dbReference>
<keyword evidence="11" id="KW-1185">Reference proteome</keyword>
<dbReference type="NCBIfam" id="TIGR00755">
    <property type="entry name" value="ksgA"/>
    <property type="match status" value="1"/>
</dbReference>
<keyword evidence="5 7" id="KW-0949">S-adenosyl-L-methionine</keyword>
<dbReference type="GO" id="GO:0008168">
    <property type="term" value="F:methyltransferase activity"/>
    <property type="evidence" value="ECO:0007669"/>
    <property type="project" value="UniProtKB-KW"/>
</dbReference>
<evidence type="ECO:0000256" key="4">
    <source>
        <dbReference type="ARBA" id="ARBA00022679"/>
    </source>
</evidence>
<evidence type="ECO:0000256" key="1">
    <source>
        <dbReference type="ARBA" id="ARBA00022490"/>
    </source>
</evidence>
<dbReference type="CDD" id="cd02440">
    <property type="entry name" value="AdoMet_MTases"/>
    <property type="match status" value="1"/>
</dbReference>
<accession>A0ABQ3MNY4</accession>
<keyword evidence="4 7" id="KW-0808">Transferase</keyword>
<feature type="binding site" evidence="7 8">
    <location>
        <position position="144"/>
    </location>
    <ligand>
        <name>S-adenosyl-L-methionine</name>
        <dbReference type="ChEBI" id="CHEBI:59789"/>
    </ligand>
</feature>
<dbReference type="PANTHER" id="PTHR11727:SF7">
    <property type="entry name" value="DIMETHYLADENOSINE TRANSFERASE-RELATED"/>
    <property type="match status" value="1"/>
</dbReference>
<feature type="binding site" evidence="7 8">
    <location>
        <position position="123"/>
    </location>
    <ligand>
        <name>S-adenosyl-L-methionine</name>
        <dbReference type="ChEBI" id="CHEBI:59789"/>
    </ligand>
</feature>
<feature type="binding site" evidence="7 8">
    <location>
        <position position="96"/>
    </location>
    <ligand>
        <name>S-adenosyl-L-methionine</name>
        <dbReference type="ChEBI" id="CHEBI:59789"/>
    </ligand>
</feature>
<dbReference type="Pfam" id="PF00398">
    <property type="entry name" value="RrnaAD"/>
    <property type="match status" value="1"/>
</dbReference>
<feature type="binding site" evidence="7 8">
    <location>
        <position position="174"/>
    </location>
    <ligand>
        <name>S-adenosyl-L-methionine</name>
        <dbReference type="ChEBI" id="CHEBI:59789"/>
    </ligand>
</feature>
<name>A0ABQ3MNY4_9PSEU</name>
<dbReference type="InterPro" id="IPR011530">
    <property type="entry name" value="rRNA_adenine_dimethylase"/>
</dbReference>
<dbReference type="SMART" id="SM00650">
    <property type="entry name" value="rADc"/>
    <property type="match status" value="1"/>
</dbReference>
<keyword evidence="3 7" id="KW-0489">Methyltransferase</keyword>
<dbReference type="PROSITE" id="PS01131">
    <property type="entry name" value="RRNA_A_DIMETH"/>
    <property type="match status" value="1"/>
</dbReference>
<dbReference type="InterPro" id="IPR020598">
    <property type="entry name" value="rRNA_Ade_methylase_Trfase_N"/>
</dbReference>
<dbReference type="Proteomes" id="UP000605568">
    <property type="component" value="Unassembled WGS sequence"/>
</dbReference>
<keyword evidence="2 7" id="KW-0698">rRNA processing</keyword>
<evidence type="ECO:0000259" key="9">
    <source>
        <dbReference type="SMART" id="SM00650"/>
    </source>
</evidence>
<dbReference type="GO" id="GO:0032259">
    <property type="term" value="P:methylation"/>
    <property type="evidence" value="ECO:0007669"/>
    <property type="project" value="UniProtKB-KW"/>
</dbReference>
<evidence type="ECO:0000313" key="11">
    <source>
        <dbReference type="Proteomes" id="UP000605568"/>
    </source>
</evidence>
<dbReference type="InterPro" id="IPR001737">
    <property type="entry name" value="KsgA/Erm"/>
</dbReference>
<dbReference type="InterPro" id="IPR023165">
    <property type="entry name" value="rRNA_Ade_diMease-like_C"/>
</dbReference>
<dbReference type="EC" id="2.1.1.182" evidence="7"/>
<feature type="domain" description="Ribosomal RNA adenine methylase transferase N-terminal" evidence="9">
    <location>
        <begin position="103"/>
        <end position="278"/>
    </location>
</feature>